<feature type="transmembrane region" description="Helical" evidence="1">
    <location>
        <begin position="109"/>
        <end position="137"/>
    </location>
</feature>
<keyword evidence="1" id="KW-1133">Transmembrane helix</keyword>
<dbReference type="AlphaFoldDB" id="A0A0T5ZXS1"/>
<evidence type="ECO:0000313" key="3">
    <source>
        <dbReference type="Proteomes" id="UP000051297"/>
    </source>
</evidence>
<protein>
    <recommendedName>
        <fullName evidence="4">Sulfatase N-terminal domain-containing protein</fullName>
    </recommendedName>
</protein>
<name>A0A0T5ZXS1_UNCKA</name>
<feature type="transmembrane region" description="Helical" evidence="1">
    <location>
        <begin position="75"/>
        <end position="97"/>
    </location>
</feature>
<dbReference type="InterPro" id="IPR017850">
    <property type="entry name" value="Alkaline_phosphatase_core_sf"/>
</dbReference>
<reference evidence="2 3" key="1">
    <citation type="submission" date="2015-05" db="EMBL/GenBank/DDBJ databases">
        <title>Critical biogeochemical functions in the subsurface are associated with bacteria from new phyla and little studied lineages.</title>
        <authorList>
            <person name="Hug L.A."/>
            <person name="Thomas B.C."/>
            <person name="Sharon I."/>
            <person name="Brown C.T."/>
            <person name="Sharma R."/>
            <person name="Hettich R.L."/>
            <person name="Wilkins M.J."/>
            <person name="Williams K.H."/>
            <person name="Singh A."/>
            <person name="Banfield J.F."/>
        </authorList>
    </citation>
    <scope>NUCLEOTIDE SEQUENCE [LARGE SCALE GENOMIC DNA]</scope>
    <source>
        <strain evidence="2">CSP1-7</strain>
    </source>
</reference>
<gene>
    <name evidence="2" type="ORF">XU08_C0001G0009</name>
</gene>
<dbReference type="Proteomes" id="UP000051297">
    <property type="component" value="Unassembled WGS sequence"/>
</dbReference>
<accession>A0A0T5ZXS1</accession>
<evidence type="ECO:0008006" key="4">
    <source>
        <dbReference type="Google" id="ProtNLM"/>
    </source>
</evidence>
<keyword evidence="1" id="KW-0472">Membrane</keyword>
<dbReference type="Gene3D" id="3.40.720.10">
    <property type="entry name" value="Alkaline Phosphatase, subunit A"/>
    <property type="match status" value="1"/>
</dbReference>
<keyword evidence="1" id="KW-0812">Transmembrane</keyword>
<dbReference type="STRING" id="1576480.XU08_C0001G0009"/>
<sequence>MMESKMKSIDRKIRKILVVYPFFLAAFPVFALYYHNASEILPWVFVKPLIASMILTALIFGLAKLLLEDWQKAGLLTAFAILVIFSHGHIHSALAYRFENLFAEGQHRFFGLVSLGIDDILVAVWAVTGLALLVFLWRTRRRFPSITKFLNFFAIFLFAVPTVTSAFYKIANIKPQALQEIDSRIGQEIPLNVEEGAVKPDIYYIILDRYAGEAVLKDLYGFDNSEFLNFLTKKGFYIADRSTMNYPRTLPSLAASLNMEYIDFLTAIAGENTSDQTFAYPLVDNHKVGQLLKSQGYRYLHMGSWFEPTKVSTLADQNFIMGDLFLGIDGFSTELLETTLFAPIIRRLSSRTSSFEFDTQHRNRILYQFENLERIPSLDSPKFVFAHILLPHDPYVFGKNCEELPSTAKASVLSYLDHVSCANQKTEKLVETILASSKIPPIIVIQADEGPYNMIYPMPKGRFNFKDASDDTLNERFPILNALYLPGVDTSDLYPSMTPVNTFRFIFNKYFGANLNILPDKNYVYEDEDHFYKFIEVTDRLR</sequence>
<dbReference type="EMBL" id="LDXK01000001">
    <property type="protein sequence ID" value="KRT67603.1"/>
    <property type="molecule type" value="Genomic_DNA"/>
</dbReference>
<organism evidence="2 3">
    <name type="scientific">candidate division WWE3 bacterium CSP1-7</name>
    <dbReference type="NCBI Taxonomy" id="1576480"/>
    <lineage>
        <taxon>Bacteria</taxon>
        <taxon>Katanobacteria</taxon>
    </lineage>
</organism>
<feature type="transmembrane region" description="Helical" evidence="1">
    <location>
        <begin position="41"/>
        <end position="63"/>
    </location>
</feature>
<feature type="transmembrane region" description="Helical" evidence="1">
    <location>
        <begin position="149"/>
        <end position="168"/>
    </location>
</feature>
<proteinExistence type="predicted"/>
<comment type="caution">
    <text evidence="2">The sequence shown here is derived from an EMBL/GenBank/DDBJ whole genome shotgun (WGS) entry which is preliminary data.</text>
</comment>
<evidence type="ECO:0000256" key="1">
    <source>
        <dbReference type="SAM" id="Phobius"/>
    </source>
</evidence>
<evidence type="ECO:0000313" key="2">
    <source>
        <dbReference type="EMBL" id="KRT67603.1"/>
    </source>
</evidence>